<keyword evidence="6" id="KW-1168">Fusion of virus membrane with host membrane</keyword>
<evidence type="ECO:0000256" key="20">
    <source>
        <dbReference type="ARBA" id="ARBA00022879"/>
    </source>
</evidence>
<keyword evidence="12" id="KW-1162">Viral penetration into host cytoplasm</keyword>
<keyword evidence="9" id="KW-0167">Capsid protein</keyword>
<evidence type="ECO:0000256" key="14">
    <source>
        <dbReference type="ARBA" id="ARBA00022723"/>
    </source>
</evidence>
<dbReference type="Pfam" id="PF05748">
    <property type="entry name" value="Rubella_E1"/>
    <property type="match status" value="1"/>
</dbReference>
<keyword evidence="15" id="KW-1161">Viral attachment to host cell</keyword>
<keyword evidence="10" id="KW-1165">Clathrin-mediated endocytosis of virus by host</keyword>
<dbReference type="GO" id="GO:0016020">
    <property type="term" value="C:membrane"/>
    <property type="evidence" value="ECO:0007669"/>
    <property type="project" value="InterPro"/>
</dbReference>
<evidence type="ECO:0000256" key="12">
    <source>
        <dbReference type="ARBA" id="ARBA00022595"/>
    </source>
</evidence>
<feature type="region of interest" description="Disordered" evidence="40">
    <location>
        <begin position="149"/>
        <end position="168"/>
    </location>
</feature>
<dbReference type="GO" id="GO:0075512">
    <property type="term" value="P:clathrin-dependent endocytosis of virus by host cell"/>
    <property type="evidence" value="ECO:0007669"/>
    <property type="project" value="UniProtKB-KW"/>
</dbReference>
<dbReference type="Proteomes" id="UP001182621">
    <property type="component" value="Segment"/>
</dbReference>
<evidence type="ECO:0000256" key="21">
    <source>
        <dbReference type="ARBA" id="ARBA00022884"/>
    </source>
</evidence>
<keyword evidence="27" id="KW-1045">Host mitochondrion</keyword>
<keyword evidence="13 41" id="KW-0812">Transmembrane</keyword>
<evidence type="ECO:0000256" key="10">
    <source>
        <dbReference type="ARBA" id="ARBA00022570"/>
    </source>
</evidence>
<evidence type="ECO:0000256" key="2">
    <source>
        <dbReference type="ARBA" id="ARBA00004192"/>
    </source>
</evidence>
<dbReference type="Pfam" id="PF05750">
    <property type="entry name" value="Rubella_Capsid"/>
    <property type="match status" value="1"/>
</dbReference>
<evidence type="ECO:0000256" key="7">
    <source>
        <dbReference type="ARBA" id="ARBA00022510"/>
    </source>
</evidence>
<evidence type="ECO:0000313" key="43">
    <source>
        <dbReference type="EMBL" id="UXM19210.1"/>
    </source>
</evidence>
<evidence type="ECO:0000256" key="13">
    <source>
        <dbReference type="ARBA" id="ARBA00022692"/>
    </source>
</evidence>
<evidence type="ECO:0000256" key="24">
    <source>
        <dbReference type="ARBA" id="ARBA00022989"/>
    </source>
</evidence>
<keyword evidence="28" id="KW-1015">Disulfide bond</keyword>
<evidence type="ECO:0000256" key="4">
    <source>
        <dbReference type="ARBA" id="ARBA00004563"/>
    </source>
</evidence>
<keyword evidence="24 41" id="KW-1133">Transmembrane helix</keyword>
<accession>A0A977R8V3</accession>
<keyword evidence="8" id="KW-0597">Phosphoprotein</keyword>
<dbReference type="InterPro" id="IPR008820">
    <property type="entry name" value="Rubella_E1"/>
</dbReference>
<feature type="region of interest" description="Disordered" evidence="40">
    <location>
        <begin position="30"/>
        <end position="141"/>
    </location>
</feature>
<keyword evidence="18" id="KW-0946">Virion</keyword>
<dbReference type="GO" id="GO:0019013">
    <property type="term" value="C:viral nucleocapsid"/>
    <property type="evidence" value="ECO:0007669"/>
    <property type="project" value="InterPro"/>
</dbReference>
<evidence type="ECO:0000256" key="41">
    <source>
        <dbReference type="SAM" id="Phobius"/>
    </source>
</evidence>
<feature type="compositionally biased region" description="Low complexity" evidence="40">
    <location>
        <begin position="34"/>
        <end position="45"/>
    </location>
</feature>
<feature type="compositionally biased region" description="Basic residues" evidence="40">
    <location>
        <begin position="76"/>
        <end position="87"/>
    </location>
</feature>
<dbReference type="InterPro" id="IPR008819">
    <property type="entry name" value="Rubella_Capsid"/>
</dbReference>
<comment type="subunit">
    <text evidence="38">Heterodimer with spike glycoprotein E1.</text>
</comment>
<evidence type="ECO:0000256" key="9">
    <source>
        <dbReference type="ARBA" id="ARBA00022561"/>
    </source>
</evidence>
<evidence type="ECO:0000256" key="19">
    <source>
        <dbReference type="ARBA" id="ARBA00022870"/>
    </source>
</evidence>
<keyword evidence="29" id="KW-0325">Glycoprotein</keyword>
<comment type="subunit">
    <text evidence="39">Heterodimer with spike glycoprotein E2.</text>
</comment>
<keyword evidence="31" id="KW-0449">Lipoprotein</keyword>
<keyword evidence="19" id="KW-1043">Host membrane</keyword>
<evidence type="ECO:0000256" key="8">
    <source>
        <dbReference type="ARBA" id="ARBA00022553"/>
    </source>
</evidence>
<feature type="transmembrane region" description="Helical" evidence="41">
    <location>
        <begin position="639"/>
        <end position="657"/>
    </location>
</feature>
<evidence type="ECO:0000256" key="37">
    <source>
        <dbReference type="ARBA" id="ARBA00046372"/>
    </source>
</evidence>
<keyword evidence="26" id="KW-0564">Palmitate</keyword>
<dbReference type="GO" id="GO:0033650">
    <property type="term" value="C:host cell mitochondrion"/>
    <property type="evidence" value="ECO:0007669"/>
    <property type="project" value="UniProtKB-SubCell"/>
</dbReference>
<evidence type="ECO:0000256" key="40">
    <source>
        <dbReference type="SAM" id="MobiDB-lite"/>
    </source>
</evidence>
<evidence type="ECO:0000256" key="23">
    <source>
        <dbReference type="ARBA" id="ARBA00022973"/>
    </source>
</evidence>
<evidence type="ECO:0000256" key="25">
    <source>
        <dbReference type="ARBA" id="ARBA00023136"/>
    </source>
</evidence>
<keyword evidence="14" id="KW-0479">Metal-binding</keyword>
<keyword evidence="23" id="KW-1144">T=4 icosahedral capsid protein</keyword>
<evidence type="ECO:0000256" key="30">
    <source>
        <dbReference type="ARBA" id="ARBA00023200"/>
    </source>
</evidence>
<evidence type="ECO:0000259" key="42">
    <source>
        <dbReference type="Pfam" id="PF05749"/>
    </source>
</evidence>
<evidence type="ECO:0000256" key="33">
    <source>
        <dbReference type="ARBA" id="ARBA00033217"/>
    </source>
</evidence>
<reference evidence="43" key="1">
    <citation type="journal article" date="2022" name="Transbound. Emerg. Dis.">
        <title>Rustrela virus infection: An emerging neuropathogen of Red-necked wallabies (Macropus rufogriseus).</title>
        <authorList>
            <person name="Voss A."/>
            <person name="Schlieben P."/>
            <person name="Gerst S."/>
            <person name="Wylezich C."/>
            <person name="Pfaff F."/>
            <person name="Langner C."/>
            <person name="Niesler M."/>
            <person name="Schad P."/>
            <person name="Beer M."/>
            <person name="Rubbenstroth D."/>
            <person name="Breithaupt A."/>
            <person name="Mundhenk L."/>
        </authorList>
    </citation>
    <scope>NUCLEOTIDE SEQUENCE</scope>
    <source>
        <strain evidence="43">RusVs/red-necked wallaby/BB.DEU/21_105/2021</strain>
    </source>
</reference>
<dbReference type="Gene3D" id="2.60.40.2650">
    <property type="entry name" value="Rubella membrane glycoprotein E1, domain 3"/>
    <property type="match status" value="1"/>
</dbReference>
<evidence type="ECO:0000256" key="29">
    <source>
        <dbReference type="ARBA" id="ARBA00023180"/>
    </source>
</evidence>
<feature type="transmembrane region" description="Helical" evidence="41">
    <location>
        <begin position="1108"/>
        <end position="1135"/>
    </location>
</feature>
<keyword evidence="20" id="KW-0261">Viral envelope protein</keyword>
<comment type="function">
    <text evidence="36">Responsible for viral attachment to target host cell, by binding to the cell receptor. Its transport to the plasma membrane depends on interaction with E1 protein. The surface glycoproteins display an irregular helical organization and a pseudo-tetrameric inner nucleocapsid arrangement.</text>
</comment>
<dbReference type="GO" id="GO:0055036">
    <property type="term" value="C:virion membrane"/>
    <property type="evidence" value="ECO:0007669"/>
    <property type="project" value="UniProtKB-SubCell"/>
</dbReference>
<evidence type="ECO:0000256" key="27">
    <source>
        <dbReference type="ARBA" id="ARBA00023147"/>
    </source>
</evidence>
<dbReference type="EMBL" id="OP221677">
    <property type="protein sequence ID" value="UXM19210.1"/>
    <property type="molecule type" value="Genomic_RNA"/>
</dbReference>
<evidence type="ECO:0000256" key="5">
    <source>
        <dbReference type="ARBA" id="ARBA00014555"/>
    </source>
</evidence>
<evidence type="ECO:0000256" key="34">
    <source>
        <dbReference type="ARBA" id="ARBA00045263"/>
    </source>
</evidence>
<dbReference type="GO" id="GO:0039654">
    <property type="term" value="P:fusion of virus membrane with host endosome membrane"/>
    <property type="evidence" value="ECO:0007669"/>
    <property type="project" value="UniProtKB-KW"/>
</dbReference>
<organism evidence="43">
    <name type="scientific">Rubivirus strelense</name>
    <dbReference type="NCBI Taxonomy" id="2846073"/>
    <lineage>
        <taxon>Viruses</taxon>
        <taxon>Riboviria</taxon>
        <taxon>Orthornavirae</taxon>
        <taxon>Kitrinoviricota</taxon>
        <taxon>Alsuviricetes</taxon>
        <taxon>Hepelivirales</taxon>
        <taxon>Matonaviridae</taxon>
        <taxon>Rubivirus</taxon>
    </lineage>
</organism>
<keyword evidence="11" id="KW-0945">Host-virus interaction</keyword>
<keyword evidence="32" id="KW-1160">Virus entry into host cell</keyword>
<comment type="subcellular location">
    <subcellularLocation>
        <location evidence="3">Host Golgi apparatus membrane</location>
        <topology evidence="3">Single-pass type I membrane protein</topology>
    </subcellularLocation>
    <subcellularLocation>
        <location evidence="2">Host cytoplasm</location>
    </subcellularLocation>
    <subcellularLocation>
        <location evidence="1">Host mitochondrion</location>
    </subcellularLocation>
    <subcellularLocation>
        <location evidence="4">Virion membrane</location>
        <topology evidence="4">Single-pass type I membrane protein</topology>
    </subcellularLocation>
</comment>
<evidence type="ECO:0000256" key="39">
    <source>
        <dbReference type="ARBA" id="ARBA00046664"/>
    </source>
</evidence>
<keyword evidence="25 41" id="KW-0472">Membrane</keyword>
<evidence type="ECO:0000256" key="28">
    <source>
        <dbReference type="ARBA" id="ARBA00023157"/>
    </source>
</evidence>
<dbReference type="InterPro" id="IPR042498">
    <property type="entry name" value="Rubella_E1_2"/>
</dbReference>
<evidence type="ECO:0000256" key="26">
    <source>
        <dbReference type="ARBA" id="ARBA00023139"/>
    </source>
</evidence>
<dbReference type="GO" id="GO:0046872">
    <property type="term" value="F:metal ion binding"/>
    <property type="evidence" value="ECO:0007669"/>
    <property type="project" value="UniProtKB-KW"/>
</dbReference>
<keyword evidence="22" id="KW-1164">Virus endocytosis by host</keyword>
<evidence type="ECO:0000256" key="11">
    <source>
        <dbReference type="ARBA" id="ARBA00022581"/>
    </source>
</evidence>
<evidence type="ECO:0000256" key="1">
    <source>
        <dbReference type="ARBA" id="ARBA00004181"/>
    </source>
</evidence>
<proteinExistence type="predicted"/>
<feature type="transmembrane region" description="Helical" evidence="41">
    <location>
        <begin position="609"/>
        <end position="627"/>
    </location>
</feature>
<keyword evidence="16" id="KW-1040">Host Golgi apparatus</keyword>
<feature type="transmembrane region" description="Helical" evidence="41">
    <location>
        <begin position="542"/>
        <end position="565"/>
    </location>
</feature>
<sequence length="1143" mass="121515">MAEQPEAPVSGVLVPQEILDGMRALLAEHERGRANAARRAYLRAVRPPPKGQQPPRDSGAPTGSSSSEPSAERRSHSGRRRRGRRGGRRGETTDWSRAPPPDAPPRQDPRPSRPRALVAPPAPPPNMATGRGGVAPRPDVRGAPTMEAAAVARGHRPPPTDPDQTSDVEPTCATCWLWRPDSAARGGEYWRVDCHFSPMGAPPEDGPEGWDRSLLYNPCGREPPAAVAQAFFAPSGEVSGVWGKRHRTYIEQRGTLPTGPGGEREVWHRLLRVPARAPAGTAAAPPPGDWQRKEQLGATSGAATWRVRFGASAAFTLGLLVWALSLLPGSTAAISTAAWDWRAAQPLVMISGAPYNACERLPGHWAEGDWGCGILAERAGRDRLSPPGATHGLVVMHYQHQDVFALPGTYPTCNGSSAGSCTAANATPCDCVHYRNETGIDADVRLLCGPRRPAYADSQQCGHVVCGTGAHPPALGSHMSCCWRWGWPPLGVRPHSLRPEDQWAHGTKLAQPGTCYPRLQSPHGEASCHPLDKLARTLASTFGGGVDVMACVALLMPWVMCAWLCYRCCRRRAGARAAALTTVVVGGARLPGAWGLATAVASRLRRPEPAALAAPVAVAALVLLARLSRRPRPRSVEACAVWATAALMCGHALFTAGEEARGSIAAVAGARGTVGMPVEVLAVSWTSHPVDGGCFQPWDLEATGACICDVPTDVSCAGLQPAVRPETCERVMAGSPHSCTMWVLNPYSVGGYAQLGSYFADDDSGWYKQYHPTVCRVRAAFDHPSDACWGFAADTTMSVVGIAGYVYHPNKTVNVTHHRAVQRRYTVRVGGTTCNVSAVQPVCSLPSGEMYFELPADPGDLTEYRITLADRADTRRFVPGAPDCFGPAWASPVCARHMPDCSRTVGATPGPPTLRLFAADDLGWHEPVPPGEVWYQPVIGRQPRTCSLNIRAGPYGHAAVEMPEWLLDHTVPDPLLPTEPLRLTLRTTRSIRSGTPMGPPSGVRVEGCWACGTPAALSAELPSGGPCELRVNGRLIGTFPPGPLRTRALIDTAPPYRASCAGTAADAPVAAAVSGPAAASFAGVVYGPVTSHVASTSQTWLEWARSHWWALLLATLAALLGSCLLASVARCLFYLRGAIAPAR</sequence>
<evidence type="ECO:0000256" key="36">
    <source>
        <dbReference type="ARBA" id="ARBA00046207"/>
    </source>
</evidence>
<dbReference type="InterPro" id="IPR008821">
    <property type="entry name" value="Rubella_E2"/>
</dbReference>
<keyword evidence="30" id="KW-1035">Host cytoplasm</keyword>
<evidence type="ECO:0000256" key="17">
    <source>
        <dbReference type="ARBA" id="ARBA00022837"/>
    </source>
</evidence>
<comment type="function">
    <text evidence="35">Capsid protein interacts with genomic RNA and assembles into icosahedric core particles 65-70 nm in diameter. The resulting nucleocapsid eventually associates with the cytoplasmic domain of E2 at the cell membrane, leading to budding and formation of mature virions from host Golgi membranes. Phosphorylation negatively regulates RNA-binding activity, possibly delaying virion assembly during the viral replication phase. Capsid protein dimerizes and becomes disulfide-linked in the virion. Modulates genomic RNA replication. Modulates subgenomic RNA synthesis by interacting with human C1QBP/SF2P32. Induces both perinuclear clustering of mitochondria and the formation of electron-dense intermitochondrial plaques, both hallmarks of rubella virus infected cells. Induces apoptosis when expressed in transfected cells.</text>
</comment>
<keyword evidence="7" id="KW-1170">Fusion of virus membrane with host endosomal membrane</keyword>
<evidence type="ECO:0000256" key="32">
    <source>
        <dbReference type="ARBA" id="ARBA00023296"/>
    </source>
</evidence>
<dbReference type="InterPro" id="IPR043106">
    <property type="entry name" value="Rubella_Capsid_sf"/>
</dbReference>
<keyword evidence="21" id="KW-0694">RNA-binding</keyword>
<evidence type="ECO:0000256" key="35">
    <source>
        <dbReference type="ARBA" id="ARBA00045952"/>
    </source>
</evidence>
<dbReference type="GO" id="GO:0003723">
    <property type="term" value="F:RNA binding"/>
    <property type="evidence" value="ECO:0007669"/>
    <property type="project" value="UniProtKB-KW"/>
</dbReference>
<evidence type="ECO:0000256" key="6">
    <source>
        <dbReference type="ARBA" id="ARBA00022506"/>
    </source>
</evidence>
<dbReference type="Pfam" id="PF05749">
    <property type="entry name" value="Rubella_E2"/>
    <property type="match status" value="1"/>
</dbReference>
<feature type="compositionally biased region" description="Low complexity" evidence="40">
    <location>
        <begin position="58"/>
        <end position="69"/>
    </location>
</feature>
<dbReference type="GO" id="GO:0039619">
    <property type="term" value="C:T=4 icosahedral viral capsid"/>
    <property type="evidence" value="ECO:0007669"/>
    <property type="project" value="UniProtKB-KW"/>
</dbReference>
<dbReference type="InterPro" id="IPR042499">
    <property type="entry name" value="Rubella_E1_3"/>
</dbReference>
<keyword evidence="17" id="KW-0106">Calcium</keyword>
<name>A0A977R8V3_9VIRU</name>
<evidence type="ECO:0000256" key="15">
    <source>
        <dbReference type="ARBA" id="ARBA00022804"/>
    </source>
</evidence>
<dbReference type="GO" id="GO:0044178">
    <property type="term" value="C:host cell Golgi membrane"/>
    <property type="evidence" value="ECO:0007669"/>
    <property type="project" value="UniProtKB-SubCell"/>
</dbReference>
<feature type="domain" description="Rubella membrane glycoprotein E2" evidence="42">
    <location>
        <begin position="355"/>
        <end position="579"/>
    </location>
</feature>
<evidence type="ECO:0000256" key="22">
    <source>
        <dbReference type="ARBA" id="ARBA00022890"/>
    </source>
</evidence>
<protein>
    <recommendedName>
        <fullName evidence="5">Structural polyprotein</fullName>
    </recommendedName>
    <alternativeName>
        <fullName evidence="33">p110</fullName>
    </alternativeName>
</protein>
<dbReference type="GO" id="GO:0019031">
    <property type="term" value="C:viral envelope"/>
    <property type="evidence" value="ECO:0007669"/>
    <property type="project" value="UniProtKB-KW"/>
</dbReference>
<comment type="subunit">
    <text evidence="37">Homodimer; further assembles into homooligomer. Interacts with human C1QBP. Interacts (via N-terminus) with protease/methyltransferase p150.</text>
</comment>
<dbReference type="Gene3D" id="3.30.67.20">
    <property type="entry name" value="Rubella membrane glycoprotein E1, domain 2"/>
    <property type="match status" value="2"/>
</dbReference>
<feature type="transmembrane region" description="Helical" evidence="41">
    <location>
        <begin position="577"/>
        <end position="597"/>
    </location>
</feature>
<evidence type="ECO:0000256" key="31">
    <source>
        <dbReference type="ARBA" id="ARBA00023288"/>
    </source>
</evidence>
<dbReference type="Gene3D" id="3.10.50.50">
    <property type="entry name" value="Rubella virus capsid protein"/>
    <property type="match status" value="1"/>
</dbReference>
<dbReference type="GO" id="GO:0019062">
    <property type="term" value="P:virion attachment to host cell"/>
    <property type="evidence" value="ECO:0007669"/>
    <property type="project" value="UniProtKB-KW"/>
</dbReference>
<evidence type="ECO:0000256" key="3">
    <source>
        <dbReference type="ARBA" id="ARBA00004244"/>
    </source>
</evidence>
<evidence type="ECO:0000256" key="38">
    <source>
        <dbReference type="ARBA" id="ARBA00046662"/>
    </source>
</evidence>
<evidence type="ECO:0000256" key="16">
    <source>
        <dbReference type="ARBA" id="ARBA00022812"/>
    </source>
</evidence>
<comment type="function">
    <text evidence="34">Class II viral fusion protein. Fusion activity is inactive as long as E1 is bound to E2 in mature virion. After virus attachment to target cell and clathrin-mediated endocytosis, acidification of the endosome would induce dissociation of E1/E2 heterodimer and concomitant trimerization of the E1 subunits. This E1 homotrimer is fusion active, and promotes release of viral nucleocapsid in cytoplasm after endosome and viral membrane fusion. The cytoplasmic tail of spike glycoprotein E1 modulates virus release. The surface glycoproteins display an irregular helical organization and a pseudo-tetrameric inner nucleocapsid arrangement.</text>
</comment>
<evidence type="ECO:0000256" key="18">
    <source>
        <dbReference type="ARBA" id="ARBA00022844"/>
    </source>
</evidence>